<dbReference type="Gene3D" id="3.30.40.10">
    <property type="entry name" value="Zinc/RING finger domain, C3HC4 (zinc finger)"/>
    <property type="match status" value="1"/>
</dbReference>
<evidence type="ECO:0000256" key="2">
    <source>
        <dbReference type="ARBA" id="ARBA00022771"/>
    </source>
</evidence>
<dbReference type="InterPro" id="IPR013083">
    <property type="entry name" value="Znf_RING/FYVE/PHD"/>
</dbReference>
<dbReference type="AlphaFoldDB" id="A0A0C3K1M1"/>
<dbReference type="PROSITE" id="PS00518">
    <property type="entry name" value="ZF_RING_1"/>
    <property type="match status" value="1"/>
</dbReference>
<evidence type="ECO:0000313" key="8">
    <source>
        <dbReference type="EMBL" id="KIO03437.1"/>
    </source>
</evidence>
<dbReference type="PROSITE" id="PS50089">
    <property type="entry name" value="ZF_RING_2"/>
    <property type="match status" value="1"/>
</dbReference>
<feature type="domain" description="RING-type" evidence="7">
    <location>
        <begin position="252"/>
        <end position="311"/>
    </location>
</feature>
<protein>
    <recommendedName>
        <fullName evidence="7">RING-type domain-containing protein</fullName>
    </recommendedName>
</protein>
<feature type="compositionally biased region" description="Acidic residues" evidence="6">
    <location>
        <begin position="370"/>
        <end position="396"/>
    </location>
</feature>
<dbReference type="GO" id="GO:0008270">
    <property type="term" value="F:zinc ion binding"/>
    <property type="evidence" value="ECO:0007669"/>
    <property type="project" value="UniProtKB-KW"/>
</dbReference>
<dbReference type="InterPro" id="IPR017907">
    <property type="entry name" value="Znf_RING_CS"/>
</dbReference>
<gene>
    <name evidence="8" type="ORF">M404DRAFT_1001358</name>
</gene>
<dbReference type="EMBL" id="KN831976">
    <property type="protein sequence ID" value="KIO03437.1"/>
    <property type="molecule type" value="Genomic_DNA"/>
</dbReference>
<dbReference type="InterPro" id="IPR018957">
    <property type="entry name" value="Znf_C3HC4_RING-type"/>
</dbReference>
<sequence length="548" mass="62413">MNVTDRNNSRRGNNNNVHRRAFHLPTEVQSVPKQSSRRRPPGSPERTSVQHMVLSNVAMPTIDESSQVDQSRRKKPVNLPSVPTTSRSFIVAIDEASSDRGRKSKARQRHHNRHLSENGAQAGVPHPVQTVFSIPKEERSKSQESTRQPSKSAPSDAESSARNFIDLHSDYSGPLAAAEFAKMKREIDNLRRLAQENKKVVKKQNKLIEELKQQENTTNQKLKETESQVQKLQSKSKKAEEFMNTAENNVQCQICMELLLKPYALSPCGHVLCVTCLQEWFRKAPMGDDDMDDVDNPAYILHRRKTCPCCRAAVLHRPIPIFAVKSIAAALAKAKGTSAVASLNRDATSELDPWEGIFPPHSQVGGGEASEGDEGEEDDDDDDYEEDDDHSSDWYEDVFSYGTDSDEEPYLGGYVYPQWEPPTVIVDEDDYLFEQLVPGEFNALRRGATLQMLREYEMRYSHDEGLIAHDEEFNRYFLGWNIRLSSDDENGEGFMQYIMDDVTNRPERWRIAEYDDGTFDAHLLVREDEVHDYADTDSDYNYMDVDGR</sequence>
<dbReference type="Pfam" id="PF00097">
    <property type="entry name" value="zf-C3HC4"/>
    <property type="match status" value="1"/>
</dbReference>
<dbReference type="OrthoDB" id="6105938at2759"/>
<reference evidence="9" key="2">
    <citation type="submission" date="2015-01" db="EMBL/GenBank/DDBJ databases">
        <title>Evolutionary Origins and Diversification of the Mycorrhizal Mutualists.</title>
        <authorList>
            <consortium name="DOE Joint Genome Institute"/>
            <consortium name="Mycorrhizal Genomics Consortium"/>
            <person name="Kohler A."/>
            <person name="Kuo A."/>
            <person name="Nagy L.G."/>
            <person name="Floudas D."/>
            <person name="Copeland A."/>
            <person name="Barry K.W."/>
            <person name="Cichocki N."/>
            <person name="Veneault-Fourrey C."/>
            <person name="LaButti K."/>
            <person name="Lindquist E.A."/>
            <person name="Lipzen A."/>
            <person name="Lundell T."/>
            <person name="Morin E."/>
            <person name="Murat C."/>
            <person name="Riley R."/>
            <person name="Ohm R."/>
            <person name="Sun H."/>
            <person name="Tunlid A."/>
            <person name="Henrissat B."/>
            <person name="Grigoriev I.V."/>
            <person name="Hibbett D.S."/>
            <person name="Martin F."/>
        </authorList>
    </citation>
    <scope>NUCLEOTIDE SEQUENCE [LARGE SCALE GENOMIC DNA]</scope>
    <source>
        <strain evidence="9">Marx 270</strain>
    </source>
</reference>
<feature type="compositionally biased region" description="Polar residues" evidence="6">
    <location>
        <begin position="145"/>
        <end position="160"/>
    </location>
</feature>
<reference evidence="8 9" key="1">
    <citation type="submission" date="2014-04" db="EMBL/GenBank/DDBJ databases">
        <authorList>
            <consortium name="DOE Joint Genome Institute"/>
            <person name="Kuo A."/>
            <person name="Kohler A."/>
            <person name="Costa M.D."/>
            <person name="Nagy L.G."/>
            <person name="Floudas D."/>
            <person name="Copeland A."/>
            <person name="Barry K.W."/>
            <person name="Cichocki N."/>
            <person name="Veneault-Fourrey C."/>
            <person name="LaButti K."/>
            <person name="Lindquist E.A."/>
            <person name="Lipzen A."/>
            <person name="Lundell T."/>
            <person name="Morin E."/>
            <person name="Murat C."/>
            <person name="Sun H."/>
            <person name="Tunlid A."/>
            <person name="Henrissat B."/>
            <person name="Grigoriev I.V."/>
            <person name="Hibbett D.S."/>
            <person name="Martin F."/>
            <person name="Nordberg H.P."/>
            <person name="Cantor M.N."/>
            <person name="Hua S.X."/>
        </authorList>
    </citation>
    <scope>NUCLEOTIDE SEQUENCE [LARGE SCALE GENOMIC DNA]</scope>
    <source>
        <strain evidence="8 9">Marx 270</strain>
    </source>
</reference>
<accession>A0A0C3K1M1</accession>
<feature type="region of interest" description="Disordered" evidence="6">
    <location>
        <begin position="1"/>
        <end position="160"/>
    </location>
</feature>
<evidence type="ECO:0000313" key="9">
    <source>
        <dbReference type="Proteomes" id="UP000054217"/>
    </source>
</evidence>
<evidence type="ECO:0000256" key="6">
    <source>
        <dbReference type="SAM" id="MobiDB-lite"/>
    </source>
</evidence>
<dbReference type="InterPro" id="IPR058504">
    <property type="entry name" value="DUF8191"/>
</dbReference>
<dbReference type="InParanoid" id="A0A0C3K1M1"/>
<dbReference type="SUPFAM" id="SSF57850">
    <property type="entry name" value="RING/U-box"/>
    <property type="match status" value="1"/>
</dbReference>
<evidence type="ECO:0000259" key="7">
    <source>
        <dbReference type="PROSITE" id="PS50089"/>
    </source>
</evidence>
<dbReference type="STRING" id="870435.A0A0C3K1M1"/>
<dbReference type="Pfam" id="PF26609">
    <property type="entry name" value="DUF8191"/>
    <property type="match status" value="1"/>
</dbReference>
<organism evidence="8 9">
    <name type="scientific">Pisolithus tinctorius Marx 270</name>
    <dbReference type="NCBI Taxonomy" id="870435"/>
    <lineage>
        <taxon>Eukaryota</taxon>
        <taxon>Fungi</taxon>
        <taxon>Dikarya</taxon>
        <taxon>Basidiomycota</taxon>
        <taxon>Agaricomycotina</taxon>
        <taxon>Agaricomycetes</taxon>
        <taxon>Agaricomycetidae</taxon>
        <taxon>Boletales</taxon>
        <taxon>Sclerodermatineae</taxon>
        <taxon>Pisolithaceae</taxon>
        <taxon>Pisolithus</taxon>
    </lineage>
</organism>
<keyword evidence="2 4" id="KW-0863">Zinc-finger</keyword>
<keyword evidence="5" id="KW-0175">Coiled coil</keyword>
<evidence type="ECO:0000256" key="1">
    <source>
        <dbReference type="ARBA" id="ARBA00022723"/>
    </source>
</evidence>
<dbReference type="SMART" id="SM00184">
    <property type="entry name" value="RING"/>
    <property type="match status" value="1"/>
</dbReference>
<feature type="region of interest" description="Disordered" evidence="6">
    <location>
        <begin position="351"/>
        <end position="397"/>
    </location>
</feature>
<keyword evidence="9" id="KW-1185">Reference proteome</keyword>
<keyword evidence="1" id="KW-0479">Metal-binding</keyword>
<dbReference type="InterPro" id="IPR001841">
    <property type="entry name" value="Znf_RING"/>
</dbReference>
<evidence type="ECO:0000256" key="5">
    <source>
        <dbReference type="SAM" id="Coils"/>
    </source>
</evidence>
<feature type="coiled-coil region" evidence="5">
    <location>
        <begin position="180"/>
        <end position="249"/>
    </location>
</feature>
<dbReference type="HOGENOM" id="CLU_030109_1_0_1"/>
<name>A0A0C3K1M1_PISTI</name>
<dbReference type="InterPro" id="IPR047126">
    <property type="entry name" value="RNF141-like"/>
</dbReference>
<dbReference type="Proteomes" id="UP000054217">
    <property type="component" value="Unassembled WGS sequence"/>
</dbReference>
<proteinExistence type="predicted"/>
<feature type="compositionally biased region" description="Basic residues" evidence="6">
    <location>
        <begin position="102"/>
        <end position="113"/>
    </location>
</feature>
<evidence type="ECO:0000256" key="3">
    <source>
        <dbReference type="ARBA" id="ARBA00022833"/>
    </source>
</evidence>
<dbReference type="PANTHER" id="PTHR12109">
    <property type="entry name" value="RING FINGER PROTEIN 141-RELATED"/>
    <property type="match status" value="1"/>
</dbReference>
<feature type="compositionally biased region" description="Basic and acidic residues" evidence="6">
    <location>
        <begin position="135"/>
        <end position="144"/>
    </location>
</feature>
<evidence type="ECO:0000256" key="4">
    <source>
        <dbReference type="PROSITE-ProRule" id="PRU00175"/>
    </source>
</evidence>
<keyword evidence="3" id="KW-0862">Zinc</keyword>